<dbReference type="EMBL" id="BEYQ01000022">
    <property type="protein sequence ID" value="GBD55400.1"/>
    <property type="molecule type" value="Genomic_DNA"/>
</dbReference>
<evidence type="ECO:0000313" key="1">
    <source>
        <dbReference type="EMBL" id="GBD55400.1"/>
    </source>
</evidence>
<organism evidence="1 2">
    <name type="scientific">Microcystis aeruginosa NIES-298</name>
    <dbReference type="NCBI Taxonomy" id="449468"/>
    <lineage>
        <taxon>Bacteria</taxon>
        <taxon>Bacillati</taxon>
        <taxon>Cyanobacteriota</taxon>
        <taxon>Cyanophyceae</taxon>
        <taxon>Oscillatoriophycideae</taxon>
        <taxon>Chroococcales</taxon>
        <taxon>Microcystaceae</taxon>
        <taxon>Microcystis</taxon>
    </lineage>
</organism>
<comment type="caution">
    <text evidence="1">The sequence shown here is derived from an EMBL/GenBank/DDBJ whole genome shotgun (WGS) entry which is preliminary data.</text>
</comment>
<protein>
    <submittedName>
        <fullName evidence="1">Uncharacterized protein</fullName>
    </submittedName>
</protein>
<accession>A0A2H6BYZ4</accession>
<reference evidence="2" key="1">
    <citation type="submission" date="2017-12" db="EMBL/GenBank/DDBJ databases">
        <title>Improved Draft Genome Sequence of Microcystis aeruginosa NIES-298, a Microcystin-Producing Cyanobacterium from Lake Kasumigaura, Japan.</title>
        <authorList>
            <person name="Yamaguchi H."/>
            <person name="Suzuki S."/>
            <person name="Kawachi M."/>
        </authorList>
    </citation>
    <scope>NUCLEOTIDE SEQUENCE [LARGE SCALE GENOMIC DNA]</scope>
    <source>
        <strain evidence="2">NIES-298</strain>
    </source>
</reference>
<name>A0A2H6BYZ4_MICAE</name>
<sequence length="151" mass="17568">MATIDFVHGQESHTSTWRKFYVKGLEQWKVSEDFDEERNDKHYCYNGYCCIAIPEGILFTIFSQAGDKRGTDHFEFYICECTDDQVQSTIELSPCFCRGNFRVIAQGLTRTKAPRLMDWWINSRDKSLSFAEHCASHIDKKGLKQIPPINK</sequence>
<proteinExistence type="predicted"/>
<gene>
    <name evidence="1" type="ORF">BGM30_44930</name>
</gene>
<evidence type="ECO:0000313" key="2">
    <source>
        <dbReference type="Proteomes" id="UP000236321"/>
    </source>
</evidence>
<dbReference type="AlphaFoldDB" id="A0A2H6BYZ4"/>
<dbReference type="RefSeq" id="WP_103113478.1">
    <property type="nucleotide sequence ID" value="NZ_BEIU01000026.1"/>
</dbReference>
<dbReference type="Proteomes" id="UP000236321">
    <property type="component" value="Unassembled WGS sequence"/>
</dbReference>